<dbReference type="AlphaFoldDB" id="A0A6A7A248"/>
<gene>
    <name evidence="1" type="ORF">CC86DRAFT_209761</name>
</gene>
<evidence type="ECO:0000313" key="2">
    <source>
        <dbReference type="Proteomes" id="UP000799424"/>
    </source>
</evidence>
<name>A0A6A7A248_9PLEO</name>
<dbReference type="EMBL" id="MU006224">
    <property type="protein sequence ID" value="KAF2827341.1"/>
    <property type="molecule type" value="Genomic_DNA"/>
</dbReference>
<proteinExistence type="predicted"/>
<keyword evidence="2" id="KW-1185">Reference proteome</keyword>
<accession>A0A6A7A248</accession>
<protein>
    <submittedName>
        <fullName evidence="1">Uncharacterized protein</fullName>
    </submittedName>
</protein>
<dbReference type="Proteomes" id="UP000799424">
    <property type="component" value="Unassembled WGS sequence"/>
</dbReference>
<reference evidence="1" key="1">
    <citation type="journal article" date="2020" name="Stud. Mycol.">
        <title>101 Dothideomycetes genomes: a test case for predicting lifestyles and emergence of pathogens.</title>
        <authorList>
            <person name="Haridas S."/>
            <person name="Albert R."/>
            <person name="Binder M."/>
            <person name="Bloem J."/>
            <person name="Labutti K."/>
            <person name="Salamov A."/>
            <person name="Andreopoulos B."/>
            <person name="Baker S."/>
            <person name="Barry K."/>
            <person name="Bills G."/>
            <person name="Bluhm B."/>
            <person name="Cannon C."/>
            <person name="Castanera R."/>
            <person name="Culley D."/>
            <person name="Daum C."/>
            <person name="Ezra D."/>
            <person name="Gonzalez J."/>
            <person name="Henrissat B."/>
            <person name="Kuo A."/>
            <person name="Liang C."/>
            <person name="Lipzen A."/>
            <person name="Lutzoni F."/>
            <person name="Magnuson J."/>
            <person name="Mondo S."/>
            <person name="Nolan M."/>
            <person name="Ohm R."/>
            <person name="Pangilinan J."/>
            <person name="Park H.-J."/>
            <person name="Ramirez L."/>
            <person name="Alfaro M."/>
            <person name="Sun H."/>
            <person name="Tritt A."/>
            <person name="Yoshinaga Y."/>
            <person name="Zwiers L.-H."/>
            <person name="Turgeon B."/>
            <person name="Goodwin S."/>
            <person name="Spatafora J."/>
            <person name="Crous P."/>
            <person name="Grigoriev I."/>
        </authorList>
    </citation>
    <scope>NUCLEOTIDE SEQUENCE</scope>
    <source>
        <strain evidence="1">CBS 113818</strain>
    </source>
</reference>
<organism evidence="1 2">
    <name type="scientific">Ophiobolus disseminans</name>
    <dbReference type="NCBI Taxonomy" id="1469910"/>
    <lineage>
        <taxon>Eukaryota</taxon>
        <taxon>Fungi</taxon>
        <taxon>Dikarya</taxon>
        <taxon>Ascomycota</taxon>
        <taxon>Pezizomycotina</taxon>
        <taxon>Dothideomycetes</taxon>
        <taxon>Pleosporomycetidae</taxon>
        <taxon>Pleosporales</taxon>
        <taxon>Pleosporineae</taxon>
        <taxon>Phaeosphaeriaceae</taxon>
        <taxon>Ophiobolus</taxon>
    </lineage>
</organism>
<evidence type="ECO:0000313" key="1">
    <source>
        <dbReference type="EMBL" id="KAF2827341.1"/>
    </source>
</evidence>
<sequence length="167" mass="19009">MDNEMHVRESYTILTRAFTMVSSHSKLSRASRLSSHRHSHTLEYHTDASVPHHTTSRCIVACSHTDSCNAMKPAHHKMTRLSKKQINQRHVCTGSTTASRLVCKARYVVCRLMALEEGERWAWEISGEGVGLPDASMRVLRFRMCAFCSACGGMCYSVFCYYPNEDW</sequence>